<protein>
    <submittedName>
        <fullName evidence="1">Uncharacterized protein</fullName>
    </submittedName>
</protein>
<comment type="caution">
    <text evidence="1">The sequence shown here is derived from an EMBL/GenBank/DDBJ whole genome shotgun (WGS) entry which is preliminary data.</text>
</comment>
<organism evidence="1 2">
    <name type="scientific">Agrobacterium tumefaciens</name>
    <dbReference type="NCBI Taxonomy" id="358"/>
    <lineage>
        <taxon>Bacteria</taxon>
        <taxon>Pseudomonadati</taxon>
        <taxon>Pseudomonadota</taxon>
        <taxon>Alphaproteobacteria</taxon>
        <taxon>Hyphomicrobiales</taxon>
        <taxon>Rhizobiaceae</taxon>
        <taxon>Rhizobium/Agrobacterium group</taxon>
        <taxon>Agrobacterium</taxon>
        <taxon>Agrobacterium tumefaciens complex</taxon>
    </lineage>
</organism>
<dbReference type="OrthoDB" id="7841151at2"/>
<evidence type="ECO:0000313" key="2">
    <source>
        <dbReference type="Proteomes" id="UP000035017"/>
    </source>
</evidence>
<sequence>MSLVRIALRICAVEALKGNTLVGANVLDSEIGALDAASDGTLRTAKDKPFISIYADDGKVLTGLELRSLTRSGLVDLVFEAGIATPHTITDPNTDETVIYEGVPATDANFEFHLDLTMRQIADVLADPENKWAEIFRRLVLKYEKSQRARVSGDTQGVRLAAHQLKLTVEAVADPVRGDDLKEGSAMAAFFAKCESDLVSTYPDMAKKIELMRAQISGSDQELTAAMRRFGMIYSEADAMLLTPADGIAP</sequence>
<dbReference type="AlphaFoldDB" id="A0A0D0K1S3"/>
<evidence type="ECO:0000313" key="1">
    <source>
        <dbReference type="EMBL" id="KIQ02231.1"/>
    </source>
</evidence>
<gene>
    <name evidence="1" type="ORF">RU07_12355</name>
</gene>
<dbReference type="EMBL" id="JXQV01000011">
    <property type="protein sequence ID" value="KIQ02231.1"/>
    <property type="molecule type" value="Genomic_DNA"/>
</dbReference>
<dbReference type="Proteomes" id="UP000035017">
    <property type="component" value="Unassembled WGS sequence"/>
</dbReference>
<reference evidence="1 2" key="1">
    <citation type="submission" date="2014-12" db="EMBL/GenBank/DDBJ databases">
        <title>16Stimator: statistical estimation of ribosomal gene copy numbers from draft genome assemblies.</title>
        <authorList>
            <person name="Perisin M.A."/>
            <person name="Vetter M."/>
            <person name="Gilbert J.A."/>
            <person name="Bergelson J."/>
        </authorList>
    </citation>
    <scope>NUCLEOTIDE SEQUENCE [LARGE SCALE GENOMIC DNA]</scope>
    <source>
        <strain evidence="1 2">MEJ076</strain>
    </source>
</reference>
<name>A0A0D0K1S3_AGRTU</name>
<proteinExistence type="predicted"/>
<accession>A0A0D0K1S3</accession>